<organism evidence="1 2">
    <name type="scientific">Mucuna pruriens</name>
    <name type="common">Velvet bean</name>
    <name type="synonym">Dolichos pruriens</name>
    <dbReference type="NCBI Taxonomy" id="157652"/>
    <lineage>
        <taxon>Eukaryota</taxon>
        <taxon>Viridiplantae</taxon>
        <taxon>Streptophyta</taxon>
        <taxon>Embryophyta</taxon>
        <taxon>Tracheophyta</taxon>
        <taxon>Spermatophyta</taxon>
        <taxon>Magnoliopsida</taxon>
        <taxon>eudicotyledons</taxon>
        <taxon>Gunneridae</taxon>
        <taxon>Pentapetalae</taxon>
        <taxon>rosids</taxon>
        <taxon>fabids</taxon>
        <taxon>Fabales</taxon>
        <taxon>Fabaceae</taxon>
        <taxon>Papilionoideae</taxon>
        <taxon>50 kb inversion clade</taxon>
        <taxon>NPAAA clade</taxon>
        <taxon>indigoferoid/millettioid clade</taxon>
        <taxon>Phaseoleae</taxon>
        <taxon>Mucuna</taxon>
    </lineage>
</organism>
<evidence type="ECO:0000313" key="1">
    <source>
        <dbReference type="EMBL" id="RDX73403.1"/>
    </source>
</evidence>
<proteinExistence type="predicted"/>
<dbReference type="AlphaFoldDB" id="A0A371F5H2"/>
<dbReference type="EMBL" id="QJKJ01010543">
    <property type="protein sequence ID" value="RDX73403.1"/>
    <property type="molecule type" value="Genomic_DNA"/>
</dbReference>
<name>A0A371F5H2_MUCPR</name>
<evidence type="ECO:0000313" key="2">
    <source>
        <dbReference type="Proteomes" id="UP000257109"/>
    </source>
</evidence>
<comment type="caution">
    <text evidence="1">The sequence shown here is derived from an EMBL/GenBank/DDBJ whole genome shotgun (WGS) entry which is preliminary data.</text>
</comment>
<keyword evidence="2" id="KW-1185">Reference proteome</keyword>
<gene>
    <name evidence="1" type="ORF">CR513_47003</name>
</gene>
<dbReference type="Proteomes" id="UP000257109">
    <property type="component" value="Unassembled WGS sequence"/>
</dbReference>
<accession>A0A371F5H2</accession>
<reference evidence="1" key="1">
    <citation type="submission" date="2018-05" db="EMBL/GenBank/DDBJ databases">
        <title>Draft genome of Mucuna pruriens seed.</title>
        <authorList>
            <person name="Nnadi N.E."/>
            <person name="Vos R."/>
            <person name="Hasami M.H."/>
            <person name="Devisetty U.K."/>
            <person name="Aguiy J.C."/>
        </authorList>
    </citation>
    <scope>NUCLEOTIDE SEQUENCE [LARGE SCALE GENOMIC DNA]</scope>
    <source>
        <strain evidence="1">JCA_2017</strain>
    </source>
</reference>
<protein>
    <submittedName>
        <fullName evidence="1">Uncharacterized protein</fullName>
    </submittedName>
</protein>
<feature type="non-terminal residue" evidence="1">
    <location>
        <position position="1"/>
    </location>
</feature>
<sequence>MVLKMFIFDIFYTLGLHHNLLSTRQLSKKGYNISMIPNEDRLWDMHFEHFHLSGLNYLSRKEHNFGLPIVNVPNRVGETYKIGKKHRELFPIEKSWRKTKY</sequence>